<gene>
    <name evidence="1" type="ORF">RhiirA4_471392</name>
</gene>
<comment type="caution">
    <text evidence="1">The sequence shown here is derived from an EMBL/GenBank/DDBJ whole genome shotgun (WGS) entry which is preliminary data.</text>
</comment>
<dbReference type="Proteomes" id="UP000234323">
    <property type="component" value="Unassembled WGS sequence"/>
</dbReference>
<reference evidence="1 2" key="1">
    <citation type="submission" date="2015-10" db="EMBL/GenBank/DDBJ databases">
        <title>Genome analyses suggest a sexual origin of heterokaryosis in a supposedly ancient asexual fungus.</title>
        <authorList>
            <person name="Ropars J."/>
            <person name="Sedzielewska K."/>
            <person name="Noel J."/>
            <person name="Charron P."/>
            <person name="Farinelli L."/>
            <person name="Marton T."/>
            <person name="Kruger M."/>
            <person name="Pelin A."/>
            <person name="Brachmann A."/>
            <person name="Corradi N."/>
        </authorList>
    </citation>
    <scope>NUCLEOTIDE SEQUENCE [LARGE SCALE GENOMIC DNA]</scope>
    <source>
        <strain evidence="1 2">A4</strain>
    </source>
</reference>
<dbReference type="EMBL" id="LLXI01001357">
    <property type="protein sequence ID" value="PKY53273.1"/>
    <property type="molecule type" value="Genomic_DNA"/>
</dbReference>
<accession>A0A2I1H318</accession>
<evidence type="ECO:0000313" key="1">
    <source>
        <dbReference type="EMBL" id="PKY53273.1"/>
    </source>
</evidence>
<proteinExistence type="predicted"/>
<sequence length="98" mass="11453">MITNIKIITNIEFHFTIVPHCKVKINILFVIVELQFSSNNLSENELKTALREITTAMINNDLFIEDDDRTIEDDTNNDLLMNYENSDVDFDDEELELN</sequence>
<organism evidence="1 2">
    <name type="scientific">Rhizophagus irregularis</name>
    <dbReference type="NCBI Taxonomy" id="588596"/>
    <lineage>
        <taxon>Eukaryota</taxon>
        <taxon>Fungi</taxon>
        <taxon>Fungi incertae sedis</taxon>
        <taxon>Mucoromycota</taxon>
        <taxon>Glomeromycotina</taxon>
        <taxon>Glomeromycetes</taxon>
        <taxon>Glomerales</taxon>
        <taxon>Glomeraceae</taxon>
        <taxon>Rhizophagus</taxon>
    </lineage>
</organism>
<name>A0A2I1H318_9GLOM</name>
<evidence type="ECO:0000313" key="2">
    <source>
        <dbReference type="Proteomes" id="UP000234323"/>
    </source>
</evidence>
<dbReference type="AlphaFoldDB" id="A0A2I1H318"/>
<keyword evidence="2" id="KW-1185">Reference proteome</keyword>
<protein>
    <submittedName>
        <fullName evidence="1">Uncharacterized protein</fullName>
    </submittedName>
</protein>